<evidence type="ECO:0000313" key="3">
    <source>
        <dbReference type="EMBL" id="QDU75287.1"/>
    </source>
</evidence>
<protein>
    <recommendedName>
        <fullName evidence="2">DUF2760 domain-containing protein</fullName>
    </recommendedName>
</protein>
<dbReference type="Pfam" id="PF10816">
    <property type="entry name" value="DUF2760"/>
    <property type="match status" value="1"/>
</dbReference>
<dbReference type="Proteomes" id="UP000318626">
    <property type="component" value="Chromosome"/>
</dbReference>
<organism evidence="3 4">
    <name type="scientific">Bremerella volcania</name>
    <dbReference type="NCBI Taxonomy" id="2527984"/>
    <lineage>
        <taxon>Bacteria</taxon>
        <taxon>Pseudomonadati</taxon>
        <taxon>Planctomycetota</taxon>
        <taxon>Planctomycetia</taxon>
        <taxon>Pirellulales</taxon>
        <taxon>Pirellulaceae</taxon>
        <taxon>Bremerella</taxon>
    </lineage>
</organism>
<dbReference type="AlphaFoldDB" id="A0A518C7T0"/>
<name>A0A518C7T0_9BACT</name>
<dbReference type="KEGG" id="bvo:Pan97_23170"/>
<dbReference type="RefSeq" id="WP_144972534.1">
    <property type="nucleotide sequence ID" value="NZ_CP036289.1"/>
</dbReference>
<evidence type="ECO:0000313" key="4">
    <source>
        <dbReference type="Proteomes" id="UP000318626"/>
    </source>
</evidence>
<feature type="region of interest" description="Disordered" evidence="1">
    <location>
        <begin position="26"/>
        <end position="59"/>
    </location>
</feature>
<sequence>MSRIGLAFKLFFQILFNSEVAERAESLSLPAPKEQEKKPAPPPPPPPPPKPKPPRPDGIDALVLLGTLQREARFLDLFQEDLSEYDDAQIGAAVRDVQRDTKATLNRLFAISPVRDEEEGGRIDLPESFDASEIRLVGNVQNEKPAGGTLVHRGWKATKCDVPKFNGTLAQAQVLNPAEVEV</sequence>
<keyword evidence="4" id="KW-1185">Reference proteome</keyword>
<gene>
    <name evidence="3" type="ORF">Pan97_23170</name>
</gene>
<proteinExistence type="predicted"/>
<feature type="compositionally biased region" description="Pro residues" evidence="1">
    <location>
        <begin position="40"/>
        <end position="51"/>
    </location>
</feature>
<dbReference type="EMBL" id="CP036289">
    <property type="protein sequence ID" value="QDU75287.1"/>
    <property type="molecule type" value="Genomic_DNA"/>
</dbReference>
<dbReference type="InterPro" id="IPR021212">
    <property type="entry name" value="DUF2760"/>
</dbReference>
<dbReference type="OrthoDB" id="21395at2"/>
<evidence type="ECO:0000256" key="1">
    <source>
        <dbReference type="SAM" id="MobiDB-lite"/>
    </source>
</evidence>
<evidence type="ECO:0000259" key="2">
    <source>
        <dbReference type="Pfam" id="PF10816"/>
    </source>
</evidence>
<feature type="domain" description="DUF2760" evidence="2">
    <location>
        <begin position="60"/>
        <end position="181"/>
    </location>
</feature>
<accession>A0A518C7T0</accession>
<reference evidence="4" key="1">
    <citation type="submission" date="2019-02" db="EMBL/GenBank/DDBJ databases">
        <title>Deep-cultivation of Planctomycetes and their phenomic and genomic characterization uncovers novel biology.</title>
        <authorList>
            <person name="Wiegand S."/>
            <person name="Jogler M."/>
            <person name="Boedeker C."/>
            <person name="Pinto D."/>
            <person name="Vollmers J."/>
            <person name="Rivas-Marin E."/>
            <person name="Kohn T."/>
            <person name="Peeters S.H."/>
            <person name="Heuer A."/>
            <person name="Rast P."/>
            <person name="Oberbeckmann S."/>
            <person name="Bunk B."/>
            <person name="Jeske O."/>
            <person name="Meyerdierks A."/>
            <person name="Storesund J.E."/>
            <person name="Kallscheuer N."/>
            <person name="Luecker S."/>
            <person name="Lage O.M."/>
            <person name="Pohl T."/>
            <person name="Merkel B.J."/>
            <person name="Hornburger P."/>
            <person name="Mueller R.-W."/>
            <person name="Bruemmer F."/>
            <person name="Labrenz M."/>
            <person name="Spormann A.M."/>
            <person name="Op den Camp H."/>
            <person name="Overmann J."/>
            <person name="Amann R."/>
            <person name="Jetten M.S.M."/>
            <person name="Mascher T."/>
            <person name="Medema M.H."/>
            <person name="Devos D.P."/>
            <person name="Kaster A.-K."/>
            <person name="Ovreas L."/>
            <person name="Rohde M."/>
            <person name="Galperin M.Y."/>
            <person name="Jogler C."/>
        </authorList>
    </citation>
    <scope>NUCLEOTIDE SEQUENCE [LARGE SCALE GENOMIC DNA]</scope>
    <source>
        <strain evidence="4">Pan97</strain>
    </source>
</reference>